<dbReference type="Gene3D" id="2.60.200.20">
    <property type="match status" value="1"/>
</dbReference>
<dbReference type="PROSITE" id="PS50006">
    <property type="entry name" value="FHA_DOMAIN"/>
    <property type="match status" value="1"/>
</dbReference>
<feature type="region of interest" description="Disordered" evidence="9">
    <location>
        <begin position="1162"/>
        <end position="1182"/>
    </location>
</feature>
<protein>
    <recommendedName>
        <fullName evidence="7">Autophagy-related protein 1</fullName>
    </recommendedName>
</protein>
<dbReference type="SUPFAM" id="SSF49879">
    <property type="entry name" value="SMAD/FHA domain"/>
    <property type="match status" value="1"/>
</dbReference>
<dbReference type="Proteomes" id="UP001642720">
    <property type="component" value="Unassembled WGS sequence"/>
</dbReference>
<dbReference type="InterPro" id="IPR017441">
    <property type="entry name" value="Protein_kinase_ATP_BS"/>
</dbReference>
<evidence type="ECO:0000256" key="5">
    <source>
        <dbReference type="ARBA" id="ARBA00022840"/>
    </source>
</evidence>
<feature type="compositionally biased region" description="Basic and acidic residues" evidence="9">
    <location>
        <begin position="614"/>
        <end position="629"/>
    </location>
</feature>
<evidence type="ECO:0000256" key="6">
    <source>
        <dbReference type="ARBA" id="ARBA00023006"/>
    </source>
</evidence>
<evidence type="ECO:0000259" key="11">
    <source>
        <dbReference type="PROSITE" id="PS50011"/>
    </source>
</evidence>
<accession>A0ABY2HCX2</accession>
<organism evidence="12 13">
    <name type="scientific">Trichoderma ghanense</name>
    <dbReference type="NCBI Taxonomy" id="65468"/>
    <lineage>
        <taxon>Eukaryota</taxon>
        <taxon>Fungi</taxon>
        <taxon>Dikarya</taxon>
        <taxon>Ascomycota</taxon>
        <taxon>Pezizomycotina</taxon>
        <taxon>Sordariomycetes</taxon>
        <taxon>Hypocreomycetidae</taxon>
        <taxon>Hypocreales</taxon>
        <taxon>Hypocreaceae</taxon>
        <taxon>Trichoderma</taxon>
    </lineage>
</organism>
<dbReference type="InterPro" id="IPR008271">
    <property type="entry name" value="Ser/Thr_kinase_AS"/>
</dbReference>
<feature type="region of interest" description="Disordered" evidence="9">
    <location>
        <begin position="1"/>
        <end position="32"/>
    </location>
</feature>
<proteinExistence type="inferred from homology"/>
<feature type="compositionally biased region" description="Basic and acidic residues" evidence="9">
    <location>
        <begin position="1162"/>
        <end position="1181"/>
    </location>
</feature>
<feature type="compositionally biased region" description="Polar residues" evidence="9">
    <location>
        <begin position="711"/>
        <end position="721"/>
    </location>
</feature>
<feature type="compositionally biased region" description="Acidic residues" evidence="9">
    <location>
        <begin position="632"/>
        <end position="643"/>
    </location>
</feature>
<dbReference type="GeneID" id="300573771"/>
<dbReference type="Pfam" id="PF00498">
    <property type="entry name" value="FHA"/>
    <property type="match status" value="1"/>
</dbReference>
<dbReference type="InterPro" id="IPR011009">
    <property type="entry name" value="Kinase-like_dom_sf"/>
</dbReference>
<dbReference type="PROSITE" id="PS00108">
    <property type="entry name" value="PROTEIN_KINASE_ST"/>
    <property type="match status" value="1"/>
</dbReference>
<evidence type="ECO:0000256" key="4">
    <source>
        <dbReference type="ARBA" id="ARBA00022741"/>
    </source>
</evidence>
<feature type="compositionally biased region" description="Acidic residues" evidence="9">
    <location>
        <begin position="724"/>
        <end position="733"/>
    </location>
</feature>
<sequence length="1243" mass="139188">MDAEGQPPTQPTQATQNVIDPRRIGKQNSGFSDDDVSDIICVLYPHSQAARLEVQQLAASGSPYIIGKDEADGVELDYDAEDDASRFEEMPPDLGSYALILRLSSPVKNPGAGFQFGRNSARCDVVFANDPLRRVSNIHFRIYINEYGTVMIEDHSTNGTTVDNNLLISRPRDRAVAADPDRKTKWMLSSGSIVGIYLQDMKNLSFRVRIPRRENEFDLAYQRRVDAYFARQALRGPVETVTAGPGGHVDLFRTAAQNAQTAQNAQAALRPPDRQPSEQRSPTKRKEARVAQRQWTGSGKYNKIGMIGKGAFAVVYKVTSKYNGVPYAAKELEKRRFIKNGVLDQKVENEMRIMQKVDHPNIVRYIENFDWDDRLLIIIMEYVPGGDLGKHIADDMPFSESDSREMAKQLLSALSYLHSNNITHRDVKPDNILINSLQPLDVKLTDFGLSKMVDTEQTFLRTFCGTLLYCAPEVYTEYAEYDENGVRSRGKKARRVPGQRYNHAVDIWSLGGVLFYSMTGQPPYPVKSGISYSELLHKIMTTLLDIRPLERRAISDDGIDFICSMLQRKPENRGTIDELFRHSWLTPFYIQASPQSFDVVSDDEGVISDPPPQYREHEYEEPFEFDRVSDSNGEEEEEGEEGGGEVGKGRNKGKGPEDDDTADGIPLTTRLEYPIEEAMQMGTQIPRLFGEIGASAVGSSGAVPEGHLNLPVTNGISSGSDSGAEGEVDEAYDSGDSGATLVKRNSRRFLRRGTSMSIGRHQSADQLQSLVEEVASQKLNGNESAVKLSDPSTPTTPSMDFNTSKRKTSSSLEASDEHDLDSTPTGKPVIKRLKSESFSEDVSAESLEEYRLLATMPPIKKSNSGRQIDQQVTKQLFWQQDCSTWHLNYPEMTQLQYDAFVQAARNRKEEFGPNNKPLWDLAMRYFPPTLSAADSQTARPQDEDVSMDIPSTGEQAGYEDSDAGRPDTQRVVPVQTDSGNQVVGMITSHKKSCIQKIETPITDSLISFGRGLGNTVVFEPKSNTRVPKYAFKILLWKDGYDPAKDAHPWKDDSADEDSYFFWISSKATIGISINGQRIASSNPARPNAPSVHWTKVYTDDVLDLWNSEDGSEQTKLVFQCLWGGSRRKREDPQRRLEMASVAVAKALDVACQRTERRIREAALKQQAEERSREPPDRQAERRRIKSALKADDRKRLERIDVERNRSHVFEQSRLAAIQFLASRQGGSLASRRGSSSYAGYSIR</sequence>
<comment type="caution">
    <text evidence="12">The sequence shown here is derived from an EMBL/GenBank/DDBJ whole genome shotgun (WGS) entry which is preliminary data.</text>
</comment>
<evidence type="ECO:0000259" key="10">
    <source>
        <dbReference type="PROSITE" id="PS50006"/>
    </source>
</evidence>
<name>A0ABY2HCX2_9HYPO</name>
<keyword evidence="4 8" id="KW-0547">Nucleotide-binding</keyword>
<keyword evidence="6" id="KW-0072">Autophagy</keyword>
<keyword evidence="12" id="KW-0808">Transferase</keyword>
<dbReference type="RefSeq" id="XP_073562386.1">
    <property type="nucleotide sequence ID" value="XM_073699321.1"/>
</dbReference>
<dbReference type="Pfam" id="PF00069">
    <property type="entry name" value="Pkinase"/>
    <property type="match status" value="1"/>
</dbReference>
<evidence type="ECO:0000256" key="9">
    <source>
        <dbReference type="SAM" id="MobiDB-lite"/>
    </source>
</evidence>
<dbReference type="PROSITE" id="PS00107">
    <property type="entry name" value="PROTEIN_KINASE_ATP"/>
    <property type="match status" value="1"/>
</dbReference>
<dbReference type="SMART" id="SM00240">
    <property type="entry name" value="FHA"/>
    <property type="match status" value="1"/>
</dbReference>
<dbReference type="PANTHER" id="PTHR24348">
    <property type="entry name" value="SERINE/THREONINE-PROTEIN KINASE UNC-51-RELATED"/>
    <property type="match status" value="1"/>
</dbReference>
<dbReference type="InterPro" id="IPR008984">
    <property type="entry name" value="SMAD_FHA_dom_sf"/>
</dbReference>
<dbReference type="Gene3D" id="3.30.200.20">
    <property type="entry name" value="Phosphorylase Kinase, domain 1"/>
    <property type="match status" value="1"/>
</dbReference>
<comment type="similarity">
    <text evidence="2">Belongs to the protein kinase superfamily. CAMK Ser/Thr protein kinase family. CHEK2 subfamily.</text>
</comment>
<dbReference type="InterPro" id="IPR000719">
    <property type="entry name" value="Prot_kinase_dom"/>
</dbReference>
<evidence type="ECO:0000256" key="8">
    <source>
        <dbReference type="PROSITE-ProRule" id="PRU10141"/>
    </source>
</evidence>
<evidence type="ECO:0000256" key="3">
    <source>
        <dbReference type="ARBA" id="ARBA00022448"/>
    </source>
</evidence>
<feature type="region of interest" description="Disordered" evidence="9">
    <location>
        <begin position="781"/>
        <end position="828"/>
    </location>
</feature>
<comment type="subcellular location">
    <subcellularLocation>
        <location evidence="1">Preautophagosomal structure membrane</location>
        <topology evidence="1">Peripheral membrane protein</topology>
    </subcellularLocation>
</comment>
<evidence type="ECO:0000313" key="12">
    <source>
        <dbReference type="EMBL" id="TFB06185.1"/>
    </source>
</evidence>
<keyword evidence="12" id="KW-0418">Kinase</keyword>
<gene>
    <name evidence="12" type="ORF">CCMA1212_001913</name>
</gene>
<feature type="binding site" evidence="8">
    <location>
        <position position="330"/>
    </location>
    <ligand>
        <name>ATP</name>
        <dbReference type="ChEBI" id="CHEBI:30616"/>
    </ligand>
</feature>
<feature type="region of interest" description="Disordered" evidence="9">
    <location>
        <begin position="708"/>
        <end position="739"/>
    </location>
</feature>
<feature type="region of interest" description="Disordered" evidence="9">
    <location>
        <begin position="265"/>
        <end position="291"/>
    </location>
</feature>
<keyword evidence="5 8" id="KW-0067">ATP-binding</keyword>
<reference evidence="12 13" key="1">
    <citation type="submission" date="2018-01" db="EMBL/GenBank/DDBJ databases">
        <title>Genome characterization of the sugarcane-associated fungus Trichoderma ghanense CCMA-1212 and their application in lignocelulose bioconversion.</title>
        <authorList>
            <person name="Steindorff A.S."/>
            <person name="Mendes T.D."/>
            <person name="Vilela E.S.D."/>
            <person name="Rodrigues D.S."/>
            <person name="Formighieri E.F."/>
            <person name="Melo I.S."/>
            <person name="Favaro L.C.L."/>
        </authorList>
    </citation>
    <scope>NUCLEOTIDE SEQUENCE [LARGE SCALE GENOMIC DNA]</scope>
    <source>
        <strain evidence="12 13">CCMA-1212</strain>
    </source>
</reference>
<evidence type="ECO:0000313" key="13">
    <source>
        <dbReference type="Proteomes" id="UP001642720"/>
    </source>
</evidence>
<dbReference type="InterPro" id="IPR045269">
    <property type="entry name" value="Atg1-like"/>
</dbReference>
<evidence type="ECO:0000256" key="2">
    <source>
        <dbReference type="ARBA" id="ARBA00005575"/>
    </source>
</evidence>
<keyword evidence="3" id="KW-0813">Transport</keyword>
<dbReference type="SMART" id="SM00220">
    <property type="entry name" value="S_TKc"/>
    <property type="match status" value="1"/>
</dbReference>
<dbReference type="GO" id="GO:0016301">
    <property type="term" value="F:kinase activity"/>
    <property type="evidence" value="ECO:0007669"/>
    <property type="project" value="UniProtKB-KW"/>
</dbReference>
<feature type="domain" description="FHA" evidence="10">
    <location>
        <begin position="114"/>
        <end position="167"/>
    </location>
</feature>
<feature type="region of interest" description="Disordered" evidence="9">
    <location>
        <begin position="601"/>
        <end position="666"/>
    </location>
</feature>
<feature type="region of interest" description="Disordered" evidence="9">
    <location>
        <begin position="932"/>
        <end position="967"/>
    </location>
</feature>
<feature type="domain" description="Protein kinase" evidence="11">
    <location>
        <begin position="301"/>
        <end position="585"/>
    </location>
</feature>
<dbReference type="PROSITE" id="PS50011">
    <property type="entry name" value="PROTEIN_KINASE_DOM"/>
    <property type="match status" value="1"/>
</dbReference>
<dbReference type="PANTHER" id="PTHR24348:SF68">
    <property type="entry name" value="SERINE_THREONINE-PROTEIN KINASE ATG1C"/>
    <property type="match status" value="1"/>
</dbReference>
<evidence type="ECO:0000256" key="1">
    <source>
        <dbReference type="ARBA" id="ARBA00004623"/>
    </source>
</evidence>
<evidence type="ECO:0000256" key="7">
    <source>
        <dbReference type="ARBA" id="ARBA00030237"/>
    </source>
</evidence>
<dbReference type="InterPro" id="IPR000253">
    <property type="entry name" value="FHA_dom"/>
</dbReference>
<feature type="compositionally biased region" description="Polar residues" evidence="9">
    <location>
        <begin position="790"/>
        <end position="802"/>
    </location>
</feature>
<dbReference type="EMBL" id="PPTA01000002">
    <property type="protein sequence ID" value="TFB06185.1"/>
    <property type="molecule type" value="Genomic_DNA"/>
</dbReference>
<keyword evidence="13" id="KW-1185">Reference proteome</keyword>
<dbReference type="Gene3D" id="1.10.510.10">
    <property type="entry name" value="Transferase(Phosphotransferase) domain 1"/>
    <property type="match status" value="1"/>
</dbReference>
<dbReference type="SUPFAM" id="SSF56112">
    <property type="entry name" value="Protein kinase-like (PK-like)"/>
    <property type="match status" value="1"/>
</dbReference>